<evidence type="ECO:0000256" key="8">
    <source>
        <dbReference type="ARBA" id="ARBA00023180"/>
    </source>
</evidence>
<evidence type="ECO:0000256" key="11">
    <source>
        <dbReference type="SAM" id="SignalP"/>
    </source>
</evidence>
<evidence type="ECO:0000259" key="13">
    <source>
        <dbReference type="SMART" id="SM00079"/>
    </source>
</evidence>
<dbReference type="Gene3D" id="1.10.287.70">
    <property type="match status" value="1"/>
</dbReference>
<feature type="transmembrane region" description="Helical" evidence="10">
    <location>
        <begin position="205"/>
        <end position="229"/>
    </location>
</feature>
<evidence type="ECO:0000259" key="12">
    <source>
        <dbReference type="SMART" id="SM00062"/>
    </source>
</evidence>
<keyword evidence="3 10" id="KW-0812">Transmembrane</keyword>
<keyword evidence="11" id="KW-0732">Signal</keyword>
<dbReference type="Gene3D" id="3.40.190.10">
    <property type="entry name" value="Periplasmic binding protein-like II"/>
    <property type="match status" value="2"/>
</dbReference>
<keyword evidence="5" id="KW-0406">Ion transport</keyword>
<keyword evidence="6 10" id="KW-0472">Membrane</keyword>
<dbReference type="SUPFAM" id="SSF81324">
    <property type="entry name" value="Voltage-gated potassium channels"/>
    <property type="match status" value="1"/>
</dbReference>
<dbReference type="SMART" id="SM00079">
    <property type="entry name" value="PBPe"/>
    <property type="match status" value="1"/>
</dbReference>
<evidence type="ECO:0000313" key="15">
    <source>
        <dbReference type="Proteomes" id="UP000614272"/>
    </source>
</evidence>
<evidence type="ECO:0000256" key="6">
    <source>
        <dbReference type="ARBA" id="ARBA00023136"/>
    </source>
</evidence>
<protein>
    <submittedName>
        <fullName evidence="14">Amino acid ABC transporter substrate-binding protein</fullName>
    </submittedName>
</protein>
<keyword evidence="15" id="KW-1185">Reference proteome</keyword>
<evidence type="ECO:0000256" key="4">
    <source>
        <dbReference type="ARBA" id="ARBA00022989"/>
    </source>
</evidence>
<evidence type="ECO:0000256" key="10">
    <source>
        <dbReference type="SAM" id="Phobius"/>
    </source>
</evidence>
<dbReference type="Pfam" id="PF00497">
    <property type="entry name" value="SBP_bac_3"/>
    <property type="match status" value="1"/>
</dbReference>
<feature type="chain" id="PRO_5046494178" evidence="11">
    <location>
        <begin position="26"/>
        <end position="358"/>
    </location>
</feature>
<keyword evidence="4 10" id="KW-1133">Transmembrane helix</keyword>
<dbReference type="RefSeq" id="WP_099033393.1">
    <property type="nucleotide sequence ID" value="NZ_BMGJ01000001.1"/>
</dbReference>
<dbReference type="EMBL" id="BMGJ01000001">
    <property type="protein sequence ID" value="GGD48554.1"/>
    <property type="molecule type" value="Genomic_DNA"/>
</dbReference>
<proteinExistence type="predicted"/>
<dbReference type="InterPro" id="IPR015683">
    <property type="entry name" value="Ionotropic_Glu_rcpt"/>
</dbReference>
<reference evidence="15" key="1">
    <citation type="journal article" date="2019" name="Int. J. Syst. Evol. Microbiol.">
        <title>The Global Catalogue of Microorganisms (GCM) 10K type strain sequencing project: providing services to taxonomists for standard genome sequencing and annotation.</title>
        <authorList>
            <consortium name="The Broad Institute Genomics Platform"/>
            <consortium name="The Broad Institute Genome Sequencing Center for Infectious Disease"/>
            <person name="Wu L."/>
            <person name="Ma J."/>
        </authorList>
    </citation>
    <scope>NUCLEOTIDE SEQUENCE [LARGE SCALE GENOMIC DNA]</scope>
    <source>
        <strain evidence="15">CGMCC 1.12923</strain>
    </source>
</reference>
<keyword evidence="7" id="KW-0675">Receptor</keyword>
<feature type="transmembrane region" description="Helical" evidence="10">
    <location>
        <begin position="127"/>
        <end position="160"/>
    </location>
</feature>
<evidence type="ECO:0000256" key="7">
    <source>
        <dbReference type="ARBA" id="ARBA00023170"/>
    </source>
</evidence>
<dbReference type="SMART" id="SM00062">
    <property type="entry name" value="PBPb"/>
    <property type="match status" value="1"/>
</dbReference>
<evidence type="ECO:0000256" key="1">
    <source>
        <dbReference type="ARBA" id="ARBA00004141"/>
    </source>
</evidence>
<feature type="transmembrane region" description="Helical" evidence="10">
    <location>
        <begin position="172"/>
        <end position="193"/>
    </location>
</feature>
<dbReference type="SUPFAM" id="SSF53850">
    <property type="entry name" value="Periplasmic binding protein-like II"/>
    <property type="match status" value="1"/>
</dbReference>
<dbReference type="Gene3D" id="1.20.5.110">
    <property type="match status" value="1"/>
</dbReference>
<keyword evidence="8" id="KW-0325">Glycoprotein</keyword>
<gene>
    <name evidence="14" type="ORF">GCM10011357_00550</name>
</gene>
<organism evidence="14 15">
    <name type="scientific">Lacimicrobium alkaliphilum</name>
    <dbReference type="NCBI Taxonomy" id="1526571"/>
    <lineage>
        <taxon>Bacteria</taxon>
        <taxon>Pseudomonadati</taxon>
        <taxon>Pseudomonadota</taxon>
        <taxon>Gammaproteobacteria</taxon>
        <taxon>Alteromonadales</taxon>
        <taxon>Alteromonadaceae</taxon>
        <taxon>Lacimicrobium</taxon>
    </lineage>
</organism>
<evidence type="ECO:0000313" key="14">
    <source>
        <dbReference type="EMBL" id="GGD48554.1"/>
    </source>
</evidence>
<evidence type="ECO:0000256" key="3">
    <source>
        <dbReference type="ARBA" id="ARBA00022692"/>
    </source>
</evidence>
<feature type="domain" description="Solute-binding protein family 3/N-terminal" evidence="12">
    <location>
        <begin position="30"/>
        <end position="358"/>
    </location>
</feature>
<evidence type="ECO:0000256" key="9">
    <source>
        <dbReference type="ARBA" id="ARBA00023303"/>
    </source>
</evidence>
<feature type="domain" description="Ionotropic glutamate receptor C-terminal" evidence="13">
    <location>
        <begin position="30"/>
        <end position="357"/>
    </location>
</feature>
<evidence type="ECO:0000256" key="2">
    <source>
        <dbReference type="ARBA" id="ARBA00022448"/>
    </source>
</evidence>
<comment type="subcellular location">
    <subcellularLocation>
        <location evidence="1">Membrane</location>
        <topology evidence="1">Multi-pass membrane protein</topology>
    </subcellularLocation>
</comment>
<name>A0ABQ1QVK0_9ALTE</name>
<accession>A0ABQ1QVK0</accession>
<feature type="signal peptide" evidence="11">
    <location>
        <begin position="1"/>
        <end position="25"/>
    </location>
</feature>
<keyword evidence="2" id="KW-0813">Transport</keyword>
<dbReference type="InterPro" id="IPR001638">
    <property type="entry name" value="Solute-binding_3/MltF_N"/>
</dbReference>
<evidence type="ECO:0000256" key="5">
    <source>
        <dbReference type="ARBA" id="ARBA00023065"/>
    </source>
</evidence>
<keyword evidence="9" id="KW-0407">Ion channel</keyword>
<dbReference type="Pfam" id="PF00060">
    <property type="entry name" value="Lig_chan"/>
    <property type="match status" value="1"/>
</dbReference>
<sequence>MSFRLRLVWLLLLLSMSSAKVFAQAAPDDTLVIGTKIAPPFVIKQENGDLTGISIELWQQVAAEMGVTYRFEEAELDELIGGLQSGRFDASVAALTVTAARESSVDFTHPYFTTGLAIATSKHSSGIWTIIAGLFSWQFLVALAGLGGLLLAVGVVLWLFERKRNAEMFGGTAAQGIGASFWWAAVTMTTVGYGDKAPTTFAGRVVGLVWMFAAIILISSFTAAIATSLTVSQLETKITGADDLPEASVVSVASSASADYLQRNGIGFVQRASLAGALEEVAKGQTDALVYDKPIMQYLARQTYPGKLAILPEILERQDYAIAVAEGSGLREPMNQALLEVIASDEWQQRLDFYLGNH</sequence>
<dbReference type="InterPro" id="IPR001320">
    <property type="entry name" value="Iontro_rcpt_C"/>
</dbReference>
<dbReference type="PRINTS" id="PR00169">
    <property type="entry name" value="KCHANNEL"/>
</dbReference>
<dbReference type="PANTHER" id="PTHR18966">
    <property type="entry name" value="IONOTROPIC GLUTAMATE RECEPTOR"/>
    <property type="match status" value="1"/>
</dbReference>
<dbReference type="Proteomes" id="UP000614272">
    <property type="component" value="Unassembled WGS sequence"/>
</dbReference>
<comment type="caution">
    <text evidence="14">The sequence shown here is derived from an EMBL/GenBank/DDBJ whole genome shotgun (WGS) entry which is preliminary data.</text>
</comment>